<organism evidence="2 3">
    <name type="scientific">Colletotrichum musicola</name>
    <dbReference type="NCBI Taxonomy" id="2175873"/>
    <lineage>
        <taxon>Eukaryota</taxon>
        <taxon>Fungi</taxon>
        <taxon>Dikarya</taxon>
        <taxon>Ascomycota</taxon>
        <taxon>Pezizomycotina</taxon>
        <taxon>Sordariomycetes</taxon>
        <taxon>Hypocreomycetidae</taxon>
        <taxon>Glomerellales</taxon>
        <taxon>Glomerellaceae</taxon>
        <taxon>Colletotrichum</taxon>
        <taxon>Colletotrichum orchidearum species complex</taxon>
    </lineage>
</organism>
<evidence type="ECO:0000256" key="1">
    <source>
        <dbReference type="SAM" id="MobiDB-lite"/>
    </source>
</evidence>
<protein>
    <submittedName>
        <fullName evidence="2">Uncharacterized protein</fullName>
    </submittedName>
</protein>
<proteinExistence type="predicted"/>
<keyword evidence="3" id="KW-1185">Reference proteome</keyword>
<evidence type="ECO:0000313" key="3">
    <source>
        <dbReference type="Proteomes" id="UP000639643"/>
    </source>
</evidence>
<feature type="compositionally biased region" description="Basic and acidic residues" evidence="1">
    <location>
        <begin position="44"/>
        <end position="83"/>
    </location>
</feature>
<sequence length="149" mass="16572">MEMHREGQSIEEIVATAHKDERVKAASASDDQIFDEMADEILGEIKGERTKTAPISDDKNDEVGKDGKDGKDGRSMKPLKEKTTPSGRKKVRVKAKKTTASIPAPSSSPSLPPKVRARKRMDSPSEYIKWPATNCVETNKPFRLRHQSL</sequence>
<accession>A0A8H6NI73</accession>
<dbReference type="AlphaFoldDB" id="A0A8H6NI73"/>
<gene>
    <name evidence="2" type="ORF">CMUS01_06522</name>
</gene>
<dbReference type="Proteomes" id="UP000639643">
    <property type="component" value="Unassembled WGS sequence"/>
</dbReference>
<dbReference type="EMBL" id="WIGM01000214">
    <property type="protein sequence ID" value="KAF6833540.1"/>
    <property type="molecule type" value="Genomic_DNA"/>
</dbReference>
<name>A0A8H6NI73_9PEZI</name>
<feature type="compositionally biased region" description="Basic residues" evidence="1">
    <location>
        <begin position="87"/>
        <end position="97"/>
    </location>
</feature>
<reference evidence="2" key="1">
    <citation type="journal article" date="2020" name="Phytopathology">
        <title>Genome Sequence Resources of Colletotrichum truncatum, C. plurivorum, C. musicola, and C. sojae: Four Species Pathogenic to Soybean (Glycine max).</title>
        <authorList>
            <person name="Rogerio F."/>
            <person name="Boufleur T.R."/>
            <person name="Ciampi-Guillardi M."/>
            <person name="Sukno S.A."/>
            <person name="Thon M.R."/>
            <person name="Massola Junior N.S."/>
            <person name="Baroncelli R."/>
        </authorList>
    </citation>
    <scope>NUCLEOTIDE SEQUENCE</scope>
    <source>
        <strain evidence="2">LFN0074</strain>
    </source>
</reference>
<feature type="region of interest" description="Disordered" evidence="1">
    <location>
        <begin position="44"/>
        <end position="125"/>
    </location>
</feature>
<comment type="caution">
    <text evidence="2">The sequence shown here is derived from an EMBL/GenBank/DDBJ whole genome shotgun (WGS) entry which is preliminary data.</text>
</comment>
<feature type="compositionally biased region" description="Low complexity" evidence="1">
    <location>
        <begin position="98"/>
        <end position="109"/>
    </location>
</feature>
<evidence type="ECO:0000313" key="2">
    <source>
        <dbReference type="EMBL" id="KAF6833540.1"/>
    </source>
</evidence>